<gene>
    <name evidence="3" type="ORF">CSSPJE1EN1_LOCUS14482</name>
</gene>
<organism evidence="3 4">
    <name type="scientific">Sphagnum jensenii</name>
    <dbReference type="NCBI Taxonomy" id="128206"/>
    <lineage>
        <taxon>Eukaryota</taxon>
        <taxon>Viridiplantae</taxon>
        <taxon>Streptophyta</taxon>
        <taxon>Embryophyta</taxon>
        <taxon>Bryophyta</taxon>
        <taxon>Sphagnophytina</taxon>
        <taxon>Sphagnopsida</taxon>
        <taxon>Sphagnales</taxon>
        <taxon>Sphagnaceae</taxon>
        <taxon>Sphagnum</taxon>
    </lineage>
</organism>
<accession>A0ABP0WQ81</accession>
<keyword evidence="4" id="KW-1185">Reference proteome</keyword>
<dbReference type="InterPro" id="IPR006121">
    <property type="entry name" value="HMA_dom"/>
</dbReference>
<name>A0ABP0WQ81_9BRYO</name>
<reference evidence="3 4" key="1">
    <citation type="submission" date="2024-02" db="EMBL/GenBank/DDBJ databases">
        <authorList>
            <consortium name="ELIXIR-Norway"/>
            <consortium name="Elixir Norway"/>
        </authorList>
    </citation>
    <scope>NUCLEOTIDE SEQUENCE [LARGE SCALE GENOMIC DNA]</scope>
</reference>
<dbReference type="Proteomes" id="UP001497444">
    <property type="component" value="Chromosome 2"/>
</dbReference>
<evidence type="ECO:0000256" key="1">
    <source>
        <dbReference type="SAM" id="MobiDB-lite"/>
    </source>
</evidence>
<feature type="domain" description="HMA" evidence="2">
    <location>
        <begin position="55"/>
        <end position="121"/>
    </location>
</feature>
<proteinExistence type="predicted"/>
<sequence>MGQEAENALMNVITLAVKLYSSGLDYGAPSWRPIRPLTFWKLVPDQTPAKTPVQQKLELNLKKVCCNKHIQKVEKVKQKLLCVPGVTDVQAHIGKSKVTVFGKVDRAVVLKVVRKVFPSAEVEDPSQDDTKSNSSSKSDKDDDPSKLWKYHPLCLPPFPIVPSYPCTPINYYPYPCNDVWYPESFQYYYPLPPQSYLY</sequence>
<evidence type="ECO:0000313" key="3">
    <source>
        <dbReference type="EMBL" id="CAK9269004.1"/>
    </source>
</evidence>
<feature type="region of interest" description="Disordered" evidence="1">
    <location>
        <begin position="122"/>
        <end position="144"/>
    </location>
</feature>
<protein>
    <recommendedName>
        <fullName evidence="2">HMA domain-containing protein</fullName>
    </recommendedName>
</protein>
<dbReference type="EMBL" id="OZ020097">
    <property type="protein sequence ID" value="CAK9269004.1"/>
    <property type="molecule type" value="Genomic_DNA"/>
</dbReference>
<evidence type="ECO:0000259" key="2">
    <source>
        <dbReference type="PROSITE" id="PS50846"/>
    </source>
</evidence>
<evidence type="ECO:0000313" key="4">
    <source>
        <dbReference type="Proteomes" id="UP001497444"/>
    </source>
</evidence>
<dbReference type="PROSITE" id="PS50846">
    <property type="entry name" value="HMA_2"/>
    <property type="match status" value="1"/>
</dbReference>
<dbReference type="InterPro" id="IPR036163">
    <property type="entry name" value="HMA_dom_sf"/>
</dbReference>
<dbReference type="SUPFAM" id="SSF55008">
    <property type="entry name" value="HMA, heavy metal-associated domain"/>
    <property type="match status" value="1"/>
</dbReference>